<dbReference type="Pfam" id="PF25440">
    <property type="entry name" value="Beta-prop_RIC1_2nd"/>
    <property type="match status" value="1"/>
</dbReference>
<feature type="compositionally biased region" description="Basic and acidic residues" evidence="15">
    <location>
        <begin position="1348"/>
        <end position="1357"/>
    </location>
</feature>
<feature type="domain" description="RIC1 C-terminal alpha solenoid region" evidence="16">
    <location>
        <begin position="780"/>
        <end position="940"/>
    </location>
</feature>
<dbReference type="Proteomes" id="UP000751161">
    <property type="component" value="Unassembled WGS sequence"/>
</dbReference>
<comment type="subunit">
    <text evidence="12">Forms a complex with RGP1; the interaction enhances RAB6A GTPase activity. Interacts (via central domain) with RGP1. Interacts with RAB6A; the interaction is direct with a preference for RAB6A-GDP. Interacts (via C-terminus domain) with RAB33B; the interaction is direct with a preference for RAB33B-GTP. Interacts with GJA1.</text>
</comment>
<dbReference type="Pfam" id="PF07064">
    <property type="entry name" value="RIC1"/>
    <property type="match status" value="1"/>
</dbReference>
<feature type="non-terminal residue" evidence="17">
    <location>
        <position position="1"/>
    </location>
</feature>
<protein>
    <recommendedName>
        <fullName evidence="13">Guanine nucleotide exchange factor subunit RIC1</fullName>
    </recommendedName>
    <alternativeName>
        <fullName evidence="9">Protein RIC1 homolog</fullName>
    </alternativeName>
    <alternativeName>
        <fullName evidence="14">RAB6A-GEF complex partner protein 1</fullName>
    </alternativeName>
</protein>
<feature type="compositionally biased region" description="Polar residues" evidence="15">
    <location>
        <begin position="1330"/>
        <end position="1347"/>
    </location>
</feature>
<dbReference type="OrthoDB" id="67540at2759"/>
<feature type="compositionally biased region" description="Polar residues" evidence="15">
    <location>
        <begin position="390"/>
        <end position="400"/>
    </location>
</feature>
<evidence type="ECO:0000256" key="8">
    <source>
        <dbReference type="ARBA" id="ARBA00023136"/>
    </source>
</evidence>
<dbReference type="InterPro" id="IPR036322">
    <property type="entry name" value="WD40_repeat_dom_sf"/>
</dbReference>
<evidence type="ECO:0000256" key="3">
    <source>
        <dbReference type="ARBA" id="ARBA00022490"/>
    </source>
</evidence>
<feature type="non-terminal residue" evidence="17">
    <location>
        <position position="1373"/>
    </location>
</feature>
<comment type="caution">
    <text evidence="17">The sequence shown here is derived from an EMBL/GenBank/DDBJ whole genome shotgun (WGS) entry which is preliminary data.</text>
</comment>
<feature type="compositionally biased region" description="Polar residues" evidence="15">
    <location>
        <begin position="1312"/>
        <end position="1321"/>
    </location>
</feature>
<evidence type="ECO:0000256" key="13">
    <source>
        <dbReference type="ARBA" id="ARBA00069690"/>
    </source>
</evidence>
<evidence type="ECO:0000256" key="5">
    <source>
        <dbReference type="ARBA" id="ARBA00022574"/>
    </source>
</evidence>
<dbReference type="PANTHER" id="PTHR22746">
    <property type="entry name" value="RAB6A-GEF COMPLEX PARTNER PROTEIN 1"/>
    <property type="match status" value="1"/>
</dbReference>
<evidence type="ECO:0000313" key="18">
    <source>
        <dbReference type="Proteomes" id="UP000751161"/>
    </source>
</evidence>
<accession>A0A8J4P2F3</accession>
<dbReference type="GO" id="GO:0006886">
    <property type="term" value="P:intracellular protein transport"/>
    <property type="evidence" value="ECO:0007669"/>
    <property type="project" value="InterPro"/>
</dbReference>
<feature type="compositionally biased region" description="Basic and acidic residues" evidence="15">
    <location>
        <begin position="401"/>
        <end position="412"/>
    </location>
</feature>
<feature type="region of interest" description="Disordered" evidence="15">
    <location>
        <begin position="390"/>
        <end position="416"/>
    </location>
</feature>
<evidence type="ECO:0000256" key="12">
    <source>
        <dbReference type="ARBA" id="ARBA00062456"/>
    </source>
</evidence>
<evidence type="ECO:0000256" key="11">
    <source>
        <dbReference type="ARBA" id="ARBA00061630"/>
    </source>
</evidence>
<feature type="region of interest" description="Disordered" evidence="15">
    <location>
        <begin position="1304"/>
        <end position="1373"/>
    </location>
</feature>
<comment type="function">
    <text evidence="10">The RIC1-RGP1 complex acts as a guanine nucleotide exchange factor (GEF), which activates RAB6A by exchanging bound GDP for free GTP, and may thereby be required for efficient fusion of endosome-derived vesicles with the Golgi compartment. The RIC1-RGP1 complex participates in the recycling of mannose-6-phosphate receptors. Required for phosphorylation and localization of GJA1. Is a regulator of procollagen transport and secretion, and is required for correct cartilage morphogenesis and development of the craniofacial skeleton.</text>
</comment>
<dbReference type="PANTHER" id="PTHR22746:SF10">
    <property type="entry name" value="GUANINE NUCLEOTIDE EXCHANGE FACTOR SUBUNIT RIC1"/>
    <property type="match status" value="1"/>
</dbReference>
<keyword evidence="18" id="KW-1185">Reference proteome</keyword>
<dbReference type="InterPro" id="IPR040096">
    <property type="entry name" value="Ric1"/>
</dbReference>
<dbReference type="InterPro" id="IPR015943">
    <property type="entry name" value="WD40/YVTN_repeat-like_dom_sf"/>
</dbReference>
<dbReference type="GO" id="GO:0042147">
    <property type="term" value="P:retrograde transport, endosome to Golgi"/>
    <property type="evidence" value="ECO:0007669"/>
    <property type="project" value="TreeGrafter"/>
</dbReference>
<evidence type="ECO:0000256" key="9">
    <source>
        <dbReference type="ARBA" id="ARBA00029879"/>
    </source>
</evidence>
<dbReference type="FunFam" id="2.130.10.10:FF:000288">
    <property type="entry name" value="RAB6A-GEF complex partner protein 1 isoform X3"/>
    <property type="match status" value="1"/>
</dbReference>
<dbReference type="GO" id="GO:0034066">
    <property type="term" value="C:Ric1-Rgp1 guanyl-nucleotide exchange factor complex"/>
    <property type="evidence" value="ECO:0007669"/>
    <property type="project" value="InterPro"/>
</dbReference>
<keyword evidence="5" id="KW-0853">WD repeat</keyword>
<evidence type="ECO:0000313" key="17">
    <source>
        <dbReference type="EMBL" id="KAF1654830.1"/>
    </source>
</evidence>
<comment type="similarity">
    <text evidence="11">Belongs to the RIC1 family.</text>
</comment>
<proteinExistence type="inferred from homology"/>
<evidence type="ECO:0000256" key="6">
    <source>
        <dbReference type="ARBA" id="ARBA00022658"/>
    </source>
</evidence>
<evidence type="ECO:0000256" key="14">
    <source>
        <dbReference type="ARBA" id="ARBA00077356"/>
    </source>
</evidence>
<evidence type="ECO:0000256" key="15">
    <source>
        <dbReference type="SAM" id="MobiDB-lite"/>
    </source>
</evidence>
<dbReference type="Gene3D" id="2.130.10.10">
    <property type="entry name" value="YVTN repeat-like/Quinoprotein amine dehydrogenase"/>
    <property type="match status" value="1"/>
</dbReference>
<keyword evidence="8" id="KW-0472">Membrane</keyword>
<dbReference type="GO" id="GO:0005829">
    <property type="term" value="C:cytosol"/>
    <property type="evidence" value="ECO:0007669"/>
    <property type="project" value="UniProtKB-SubCell"/>
</dbReference>
<keyword evidence="4" id="KW-0597">Phosphoprotein</keyword>
<keyword evidence="3" id="KW-0963">Cytoplasm</keyword>
<name>A0A8J4P2F3_APTPA</name>
<dbReference type="GO" id="GO:0005085">
    <property type="term" value="F:guanyl-nucleotide exchange factor activity"/>
    <property type="evidence" value="ECO:0007669"/>
    <property type="project" value="UniProtKB-KW"/>
</dbReference>
<evidence type="ECO:0000256" key="4">
    <source>
        <dbReference type="ARBA" id="ARBA00022553"/>
    </source>
</evidence>
<evidence type="ECO:0000256" key="1">
    <source>
        <dbReference type="ARBA" id="ARBA00004370"/>
    </source>
</evidence>
<dbReference type="SUPFAM" id="SSF50978">
    <property type="entry name" value="WD40 repeat-like"/>
    <property type="match status" value="1"/>
</dbReference>
<dbReference type="GO" id="GO:0000139">
    <property type="term" value="C:Golgi membrane"/>
    <property type="evidence" value="ECO:0007669"/>
    <property type="project" value="TreeGrafter"/>
</dbReference>
<keyword evidence="7" id="KW-0677">Repeat</keyword>
<evidence type="ECO:0000259" key="16">
    <source>
        <dbReference type="Pfam" id="PF07064"/>
    </source>
</evidence>
<gene>
    <name evidence="17" type="primary">RIC1</name>
    <name evidence="17" type="ORF">FQA23_0010166</name>
</gene>
<comment type="subcellular location">
    <subcellularLocation>
        <location evidence="2">Cytoplasm</location>
        <location evidence="2">Cytosol</location>
    </subcellularLocation>
    <subcellularLocation>
        <location evidence="1">Membrane</location>
    </subcellularLocation>
</comment>
<evidence type="ECO:0000256" key="10">
    <source>
        <dbReference type="ARBA" id="ARBA00059964"/>
    </source>
</evidence>
<sequence length="1373" mass="154175">QPSVLIVSYKELSKAASQFGSYKQAEWRPDSTMIAVSTANGYILFFEIPSVRDKYLYEPMYPKGSPHLKGTPHYKEEQCAPSLNLEMKKVLDLQASITSLQSMLEDLLVATADGFLHLVHWDGMTNGRKAINLCTVPFSVDLQSSRAGSFLGFEDVYIRDMEYCATLDGFAVVFNDGRVGFIAPMSSRFTAEQLHGVWAQDVIDGTCVAVNNKYRLMAFGCANGSVQVYTIDTTTGAMQFSHKLELTPKQYPDIWNKTGPVKLIRWSPDSCVVMVTWDCGGLSLWSVFGAQLICTLGGDFAYQSDGAKKDPLKISSMTWGSEGYHLWVIDGNSSSNMKPERDANNEAHQFGILQFHFIKSALTVNPCMSNQEQVLLQGEDRLYLNCGDATQAQSPRNTSAHSEHKPSRERGPFSDGNLDSQGLSTLLGHRHWHVVQIHSTYLESNWPIRFSAIDKLGQNVAVVGKFGFAHYSLLTKKWKLFGNITQEQNMMVTGGLAWWNDFIVLACYNLNDHQEELRIYLRTSNLDNAFAHITKVQADTLLLSVFRDIVILFRADCSICLYSIERRPEGLNPTASIQVLQEVSMSRYIPHPFLVVSVTLTSVRTETGITLKMPQQACEAESIMLNLAGQLIMLQRDRSGPQIRDKDNNPNQRKHLPFCAPVVLAQSVENVWTTCRINKQKRHLLEALWLSCGGAGMKVWLPLFPRDHRKPHSFLSRRIMLPFHINIYPLAVLFEDALVLGAVNDTVLYDCLYTQTSAREHLEVLFPFSIVERTSQIYLHHILRQLLVRNLGEQALLLAHSCATLPYFPHVLELMLHEVLEEEATSREPIPDPLLPTVAKFITEFPLFLQTVVHCARKTEYALWNYLFAAVGNPKDLFEECLMAQDLDTAASYLIILQNMEVPAVSRQHATLLFNTALEQGKWDLCRHMIRFLKAIGSGETETPPATPTTQEPSSSSGFEFFRHRSISLSQSAENLHSKFNLTKTLSMPSGPSGKRWSKDSDCAENMYIDMMLWRHARRLLEEIKLKDLGCFAAQLGFELIGWLCKERARAARVEDFVFALKKLHKDFLWPFPVIPASSINSPFKNGKYKTAVGEQLLKSQSADTFVNMEMDTGVSNVPRSRSWLGTISSSQREIDTVSSHGPHMQDAFLSPLLSKGDECSIGSATDLTETSSVVDGDWTMVDENFSSLSLTQSELEHISLELASKGPHKSQVQLRYLLHIFMEAGCLDWCIIIGLILRESSVINQVFSIMQSSDIDGEICQNIKTGLYAVDKWASTDCPGYKPFLNIIKPQIQKLSEIAEEQVQPEAFQPVNPSKVTEQANPRAEESRTSSSHGTNPQSDASNSNASRHEEDKSKTEDEDSFQEGSYDCIVS</sequence>
<organism evidence="17 18">
    <name type="scientific">Aptenodytes patagonicus</name>
    <name type="common">King penguin</name>
    <dbReference type="NCBI Taxonomy" id="9234"/>
    <lineage>
        <taxon>Eukaryota</taxon>
        <taxon>Metazoa</taxon>
        <taxon>Chordata</taxon>
        <taxon>Craniata</taxon>
        <taxon>Vertebrata</taxon>
        <taxon>Euteleostomi</taxon>
        <taxon>Archelosauria</taxon>
        <taxon>Archosauria</taxon>
        <taxon>Dinosauria</taxon>
        <taxon>Saurischia</taxon>
        <taxon>Theropoda</taxon>
        <taxon>Coelurosauria</taxon>
        <taxon>Aves</taxon>
        <taxon>Neognathae</taxon>
        <taxon>Neoaves</taxon>
        <taxon>Aequornithes</taxon>
        <taxon>Sphenisciformes</taxon>
        <taxon>Spheniscidae</taxon>
        <taxon>Aptenodytes</taxon>
    </lineage>
</organism>
<dbReference type="EMBL" id="VULM01012841">
    <property type="protein sequence ID" value="KAF1654830.1"/>
    <property type="molecule type" value="Genomic_DNA"/>
</dbReference>
<evidence type="ECO:0000256" key="7">
    <source>
        <dbReference type="ARBA" id="ARBA00022737"/>
    </source>
</evidence>
<dbReference type="InterPro" id="IPR009771">
    <property type="entry name" value="RIC1_C"/>
</dbReference>
<keyword evidence="6" id="KW-0344">Guanine-nucleotide releasing factor</keyword>
<evidence type="ECO:0000256" key="2">
    <source>
        <dbReference type="ARBA" id="ARBA00004514"/>
    </source>
</evidence>
<reference evidence="17" key="1">
    <citation type="journal article" date="2019" name="Gigascience">
        <title>High-coverage genomes to elucidate the evolution of penguins.</title>
        <authorList>
            <person name="Pan H."/>
            <person name="Cole T.L."/>
            <person name="Bi X."/>
            <person name="Fang M."/>
            <person name="Zhou C."/>
            <person name="Yang Z."/>
            <person name="Ksepka D.T."/>
            <person name="Hart T."/>
            <person name="Bouzat J.L."/>
            <person name="Argilla L.S."/>
            <person name="Bertelsen M.F."/>
            <person name="Boersma P.D."/>
            <person name="Bost C.A."/>
            <person name="Cherel Y."/>
            <person name="Dann P."/>
            <person name="Fiddaman S.R."/>
            <person name="Howard P."/>
            <person name="Labuschagne K."/>
            <person name="Mattern T."/>
            <person name="Miller G."/>
            <person name="Parker P."/>
            <person name="Phillips R.A."/>
            <person name="Quillfeldt P."/>
            <person name="Ryan P.G."/>
            <person name="Taylor H."/>
            <person name="Thompson D.R."/>
            <person name="Young M.J."/>
            <person name="Ellegaard M.R."/>
            <person name="Gilbert M.T.P."/>
            <person name="Sinding M.S."/>
            <person name="Pacheco G."/>
            <person name="Shepherd L.D."/>
            <person name="Tennyson A.J.D."/>
            <person name="Grosser S."/>
            <person name="Kay E."/>
            <person name="Nupen L.J."/>
            <person name="Ellenberg U."/>
            <person name="Houston D.M."/>
            <person name="Reeve A.H."/>
            <person name="Johnson K."/>
            <person name="Masello J.F."/>
            <person name="Stracke T."/>
            <person name="McKinlay B."/>
            <person name="Borboroglu P.G."/>
            <person name="Zhang D.X."/>
            <person name="Zhang G."/>
        </authorList>
    </citation>
    <scope>NUCLEOTIDE SEQUENCE</scope>
    <source>
        <strain evidence="17">KP FORT 001</strain>
    </source>
</reference>